<gene>
    <name evidence="1" type="ORF">FIV42_00590</name>
</gene>
<organism evidence="1 2">
    <name type="scientific">Persicimonas caeni</name>
    <dbReference type="NCBI Taxonomy" id="2292766"/>
    <lineage>
        <taxon>Bacteria</taxon>
        <taxon>Deltaproteobacteria</taxon>
        <taxon>Bradymonadales</taxon>
        <taxon>Bradymonadaceae</taxon>
        <taxon>Persicimonas</taxon>
    </lineage>
</organism>
<dbReference type="AlphaFoldDB" id="A0A4Y6PLZ4"/>
<evidence type="ECO:0000313" key="1">
    <source>
        <dbReference type="EMBL" id="QDG49282.1"/>
    </source>
</evidence>
<name>A0A4Y6PLZ4_PERCE</name>
<proteinExistence type="predicted"/>
<reference evidence="1 2" key="1">
    <citation type="submission" date="2019-06" db="EMBL/GenBank/DDBJ databases">
        <title>Persicimonas caeni gen. nov., sp. nov., a predatory bacterium isolated from solar saltern.</title>
        <authorList>
            <person name="Wang S."/>
        </authorList>
    </citation>
    <scope>NUCLEOTIDE SEQUENCE [LARGE SCALE GENOMIC DNA]</scope>
    <source>
        <strain evidence="1 2">YN101</strain>
    </source>
</reference>
<protein>
    <submittedName>
        <fullName evidence="1">Uncharacterized protein</fullName>
    </submittedName>
</protein>
<sequence>MAFDKHTVQVKGSRILRCEKIRHVETVNGSQKDHFSESVGEVDCGTEPAGDLYLVVKSGGTSHRFLGTLDEDGEALFGFQKFGEDEFPIDSVFASVECRGESSCSPASVKLPAETAANLARFRGTPSAYEQWLRTYPDHELAANVRTGLSEAKEKALEKANEKMTDATAHLSAGRYVKAYRAIRDCQEKKPGHEGCTELEGKLDAALASVRPARVKHFATTRDASGYEMYFSLVDDDGEFVKVPGRVEFGLEVYGRYHAIARKWVREGDYKAGRVGLRREKTVAFLTHVPFGKFYYNLPFMGAEQAREVKYGGRVGPMRLLVTFKALTGEKIQGQAEFSP</sequence>
<dbReference type="EMBL" id="CP041186">
    <property type="protein sequence ID" value="QDG49282.1"/>
    <property type="molecule type" value="Genomic_DNA"/>
</dbReference>
<dbReference type="Proteomes" id="UP000315995">
    <property type="component" value="Chromosome"/>
</dbReference>
<evidence type="ECO:0000313" key="2">
    <source>
        <dbReference type="Proteomes" id="UP000315995"/>
    </source>
</evidence>
<keyword evidence="2" id="KW-1185">Reference proteome</keyword>
<accession>A0A5B8Y2A7</accession>
<accession>A0A4Y6PLZ4</accession>
<dbReference type="RefSeq" id="WP_141195781.1">
    <property type="nucleotide sequence ID" value="NZ_CP041186.1"/>
</dbReference>